<reference evidence="9 10" key="1">
    <citation type="submission" date="2018-08" db="EMBL/GenBank/DDBJ databases">
        <title>A genome reference for cultivated species of the human gut microbiota.</title>
        <authorList>
            <person name="Zou Y."/>
            <person name="Xue W."/>
            <person name="Luo G."/>
        </authorList>
    </citation>
    <scope>NUCLEOTIDE SEQUENCE [LARGE SCALE GENOMIC DNA]</scope>
    <source>
        <strain evidence="4 12">AF14-23</strain>
        <strain evidence="3 13">AF29-2BH</strain>
        <strain evidence="7 15">AF39-4</strain>
        <strain evidence="6 14">AM18-2AC</strain>
        <strain evidence="5 11">AM37-4AC</strain>
        <strain evidence="2 9">OM03-6</strain>
        <strain evidence="1 10">OM06-11AA</strain>
    </source>
</reference>
<evidence type="ECO:0000313" key="5">
    <source>
        <dbReference type="EMBL" id="RHC10016.1"/>
    </source>
</evidence>
<evidence type="ECO:0000313" key="14">
    <source>
        <dbReference type="Proteomes" id="UP000284024"/>
    </source>
</evidence>
<proteinExistence type="predicted"/>
<evidence type="ECO:0000313" key="13">
    <source>
        <dbReference type="Proteomes" id="UP000283585"/>
    </source>
</evidence>
<accession>A0A395X9H9</accession>
<dbReference type="EMBL" id="RCXQ01000002">
    <property type="protein sequence ID" value="RYT68147.1"/>
    <property type="molecule type" value="Genomic_DNA"/>
</dbReference>
<dbReference type="EMBL" id="QRSS01000009">
    <property type="protein sequence ID" value="RGQ04713.1"/>
    <property type="molecule type" value="Genomic_DNA"/>
</dbReference>
<protein>
    <submittedName>
        <fullName evidence="4">Uncharacterized protein</fullName>
    </submittedName>
</protein>
<dbReference type="Proteomes" id="UP000265828">
    <property type="component" value="Unassembled WGS sequence"/>
</dbReference>
<evidence type="ECO:0000313" key="15">
    <source>
        <dbReference type="Proteomes" id="UP000284267"/>
    </source>
</evidence>
<evidence type="ECO:0000313" key="8">
    <source>
        <dbReference type="EMBL" id="RYT68147.1"/>
    </source>
</evidence>
<reference evidence="8 16" key="2">
    <citation type="journal article" date="2019" name="Science, e1252229">
        <title>Invertible promoters mediate bacterial phase variation, antibiotic resistance, and host adaptation in the gut.</title>
        <authorList>
            <person name="Jiang X."/>
            <person name="Hall A.B."/>
            <person name="Arthur T.D."/>
            <person name="Plichta D.R."/>
            <person name="Covington C.T."/>
            <person name="Poyet M."/>
            <person name="Crothers J."/>
            <person name="Moses P.L."/>
            <person name="Tolonen A.C."/>
            <person name="Vlamakis H."/>
            <person name="Alm E.J."/>
            <person name="Xavier R.J."/>
        </authorList>
    </citation>
    <scope>NUCLEOTIDE SEQUENCE [LARGE SCALE GENOMIC DNA]</scope>
    <source>
        <strain evidence="16">af_0058</strain>
        <strain evidence="8">Af_0058</strain>
    </source>
</reference>
<dbReference type="Proteomes" id="UP000284267">
    <property type="component" value="Unassembled WGS sequence"/>
</dbReference>
<evidence type="ECO:0000313" key="9">
    <source>
        <dbReference type="Proteomes" id="UP000261105"/>
    </source>
</evidence>
<dbReference type="EMBL" id="QSUB01000001">
    <property type="protein sequence ID" value="RGN07172.1"/>
    <property type="molecule type" value="Genomic_DNA"/>
</dbReference>
<evidence type="ECO:0000313" key="1">
    <source>
        <dbReference type="EMBL" id="RGN07172.1"/>
    </source>
</evidence>
<dbReference type="Proteomes" id="UP000265808">
    <property type="component" value="Unassembled WGS sequence"/>
</dbReference>
<dbReference type="EMBL" id="QRJH01000001">
    <property type="protein sequence ID" value="RHH21008.1"/>
    <property type="molecule type" value="Genomic_DNA"/>
</dbReference>
<organism evidence="4 12">
    <name type="scientific">Blautia obeum</name>
    <dbReference type="NCBI Taxonomy" id="40520"/>
    <lineage>
        <taxon>Bacteria</taxon>
        <taxon>Bacillati</taxon>
        <taxon>Bacillota</taxon>
        <taxon>Clostridia</taxon>
        <taxon>Lachnospirales</taxon>
        <taxon>Lachnospiraceae</taxon>
        <taxon>Blautia</taxon>
    </lineage>
</organism>
<dbReference type="Proteomes" id="UP000283585">
    <property type="component" value="Unassembled WGS sequence"/>
</dbReference>
<evidence type="ECO:0000313" key="4">
    <source>
        <dbReference type="EMBL" id="RGV65603.1"/>
    </source>
</evidence>
<dbReference type="Proteomes" id="UP000261222">
    <property type="component" value="Unassembled WGS sequence"/>
</dbReference>
<evidence type="ECO:0000313" key="11">
    <source>
        <dbReference type="Proteomes" id="UP000265808"/>
    </source>
</evidence>
<comment type="caution">
    <text evidence="4">The sequence shown here is derived from an EMBL/GenBank/DDBJ whole genome shotgun (WGS) entry which is preliminary data.</text>
</comment>
<gene>
    <name evidence="7" type="ORF">DW040_01290</name>
    <name evidence="6" type="ORF">DW222_00790</name>
    <name evidence="5" type="ORF">DW859_00960</name>
    <name evidence="4" type="ORF">DWW07_03370</name>
    <name evidence="3" type="ORF">DWZ12_09090</name>
    <name evidence="2" type="ORF">DXB38_00505</name>
    <name evidence="1" type="ORF">DXB81_01185</name>
    <name evidence="8" type="ORF">EAI82_02775</name>
</gene>
<evidence type="ECO:0000313" key="2">
    <source>
        <dbReference type="EMBL" id="RGN90507.1"/>
    </source>
</evidence>
<evidence type="ECO:0000313" key="6">
    <source>
        <dbReference type="EMBL" id="RHH21008.1"/>
    </source>
</evidence>
<dbReference type="EMBL" id="QRZI01000002">
    <property type="protein sequence ID" value="RGV65603.1"/>
    <property type="molecule type" value="Genomic_DNA"/>
</dbReference>
<dbReference type="Proteomes" id="UP000261105">
    <property type="component" value="Unassembled WGS sequence"/>
</dbReference>
<evidence type="ECO:0000313" key="10">
    <source>
        <dbReference type="Proteomes" id="UP000261222"/>
    </source>
</evidence>
<dbReference type="EMBL" id="QSHL01000001">
    <property type="protein sequence ID" value="RHC10016.1"/>
    <property type="molecule type" value="Genomic_DNA"/>
</dbReference>
<dbReference type="Proteomes" id="UP000284024">
    <property type="component" value="Unassembled WGS sequence"/>
</dbReference>
<dbReference type="Proteomes" id="UP000293506">
    <property type="component" value="Unassembled WGS sequence"/>
</dbReference>
<evidence type="ECO:0000313" key="12">
    <source>
        <dbReference type="Proteomes" id="UP000265828"/>
    </source>
</evidence>
<dbReference type="EMBL" id="QSUZ01000001">
    <property type="protein sequence ID" value="RGN90507.1"/>
    <property type="molecule type" value="Genomic_DNA"/>
</dbReference>
<name>A0A395X9H9_9FIRM</name>
<evidence type="ECO:0000313" key="16">
    <source>
        <dbReference type="Proteomes" id="UP000293506"/>
    </source>
</evidence>
<dbReference type="AlphaFoldDB" id="A0A395X9H9"/>
<sequence>MFTGIIPQIIKRRHLSTELEIVSEEKLCYFLYIFFTGSSVGDFPKYNINISNGIKMQEVK</sequence>
<evidence type="ECO:0000313" key="7">
    <source>
        <dbReference type="EMBL" id="RHK97969.1"/>
    </source>
</evidence>
<evidence type="ECO:0000313" key="3">
    <source>
        <dbReference type="EMBL" id="RGQ04713.1"/>
    </source>
</evidence>
<dbReference type="EMBL" id="QROE01000001">
    <property type="protein sequence ID" value="RHK97969.1"/>
    <property type="molecule type" value="Genomic_DNA"/>
</dbReference>